<dbReference type="EMBL" id="JASSZA010000019">
    <property type="protein sequence ID" value="KAK2087897.1"/>
    <property type="molecule type" value="Genomic_DNA"/>
</dbReference>
<organism evidence="3 4">
    <name type="scientific">Saguinus oedipus</name>
    <name type="common">Cotton-top tamarin</name>
    <name type="synonym">Oedipomidas oedipus</name>
    <dbReference type="NCBI Taxonomy" id="9490"/>
    <lineage>
        <taxon>Eukaryota</taxon>
        <taxon>Metazoa</taxon>
        <taxon>Chordata</taxon>
        <taxon>Craniata</taxon>
        <taxon>Vertebrata</taxon>
        <taxon>Euteleostomi</taxon>
        <taxon>Mammalia</taxon>
        <taxon>Eutheria</taxon>
        <taxon>Euarchontoglires</taxon>
        <taxon>Primates</taxon>
        <taxon>Haplorrhini</taxon>
        <taxon>Platyrrhini</taxon>
        <taxon>Cebidae</taxon>
        <taxon>Callitrichinae</taxon>
        <taxon>Saguinus</taxon>
    </lineage>
</organism>
<evidence type="ECO:0000256" key="1">
    <source>
        <dbReference type="ARBA" id="ARBA00023157"/>
    </source>
</evidence>
<gene>
    <name evidence="3" type="ORF">P7K49_033804</name>
</gene>
<feature type="domain" description="Peptidase M12B propeptide" evidence="2">
    <location>
        <begin position="30"/>
        <end position="93"/>
    </location>
</feature>
<evidence type="ECO:0000259" key="2">
    <source>
        <dbReference type="Pfam" id="PF01562"/>
    </source>
</evidence>
<evidence type="ECO:0000313" key="3">
    <source>
        <dbReference type="EMBL" id="KAK2087897.1"/>
    </source>
</evidence>
<keyword evidence="4" id="KW-1185">Reference proteome</keyword>
<evidence type="ECO:0000313" key="4">
    <source>
        <dbReference type="Proteomes" id="UP001266305"/>
    </source>
</evidence>
<dbReference type="Pfam" id="PF01562">
    <property type="entry name" value="Pep_M12B_propep"/>
    <property type="match status" value="1"/>
</dbReference>
<comment type="caution">
    <text evidence="3">The sequence shown here is derived from an EMBL/GenBank/DDBJ whole genome shotgun (WGS) entry which is preliminary data.</text>
</comment>
<protein>
    <recommendedName>
        <fullName evidence="2">Peptidase M12B propeptide domain-containing protein</fullName>
    </recommendedName>
</protein>
<dbReference type="InterPro" id="IPR002870">
    <property type="entry name" value="Peptidase_M12B_N"/>
</dbReference>
<accession>A0ABQ9TSY9</accession>
<keyword evidence="1" id="KW-1015">Disulfide bond</keyword>
<reference evidence="3 4" key="1">
    <citation type="submission" date="2023-05" db="EMBL/GenBank/DDBJ databases">
        <title>B98-5 Cell Line De Novo Hybrid Assembly: An Optical Mapping Approach.</title>
        <authorList>
            <person name="Kananen K."/>
            <person name="Auerbach J.A."/>
            <person name="Kautto E."/>
            <person name="Blachly J.S."/>
        </authorList>
    </citation>
    <scope>NUCLEOTIDE SEQUENCE [LARGE SCALE GENOMIC DNA]</scope>
    <source>
        <strain evidence="3">B95-8</strain>
        <tissue evidence="3">Cell line</tissue>
    </source>
</reference>
<proteinExistence type="predicted"/>
<dbReference type="Proteomes" id="UP001266305">
    <property type="component" value="Unassembled WGS sequence"/>
</dbReference>
<sequence>MSAGRSGIHVSWRSLLWTARILEAGRAALDIVHPVRVDAGGSFLSYELWPRALRKRDLSGHRDAPAFYQLQYRGRELRFHLTANPHLLAPGFAHSPACHLLGEVQDPELEGGLAAISARYGLVSALGRGYSGRSRVVGYPFRLLFRKASPHPVAVLQGVGRSPFQLLCSDQSSGKSRPQFSGFLWLDGGAGYCLLPE</sequence>
<name>A0ABQ9TSY9_SAGOE</name>